<accession>A0ABS1UA97</accession>
<sequence length="324" mass="33880">MEALPPMRRRALLTLPLLASPALAQAPWPNRPIRAVIPYTPGGATDAMSRLAAQKLSERLGVPVVPENRAGGSGTVGGVAVAQAAPDGHTILLTASVHVMGRQVLKSVPYDPAADFTPIARTGQGPLLLVTNPGRPEASIQAVAEAARRSPGAWSFGVSALGAAGHLASIEFNRLAGLDIPMVPYRGSAPALADIAAGNVQLMLDPILATLPLTRGGQVRALAITRAARSPIAPEIPTAAEAGMPGLEFFSWYGVWGPKGVPTEVVARMNAALREGMAEPSVVQRLTELGFEPVQESPAEFAAYIETDLRRNTALLRAANFQPE</sequence>
<dbReference type="Gene3D" id="3.40.190.150">
    <property type="entry name" value="Bordetella uptake gene, domain 1"/>
    <property type="match status" value="1"/>
</dbReference>
<organism evidence="3 4">
    <name type="scientific">Belnapia arida</name>
    <dbReference type="NCBI Taxonomy" id="2804533"/>
    <lineage>
        <taxon>Bacteria</taxon>
        <taxon>Pseudomonadati</taxon>
        <taxon>Pseudomonadota</taxon>
        <taxon>Alphaproteobacteria</taxon>
        <taxon>Acetobacterales</taxon>
        <taxon>Roseomonadaceae</taxon>
        <taxon>Belnapia</taxon>
    </lineage>
</organism>
<keyword evidence="2" id="KW-0732">Signal</keyword>
<dbReference type="Proteomes" id="UP000660885">
    <property type="component" value="Unassembled WGS sequence"/>
</dbReference>
<dbReference type="InterPro" id="IPR005064">
    <property type="entry name" value="BUG"/>
</dbReference>
<dbReference type="Pfam" id="PF03401">
    <property type="entry name" value="TctC"/>
    <property type="match status" value="1"/>
</dbReference>
<feature type="signal peptide" evidence="2">
    <location>
        <begin position="1"/>
        <end position="24"/>
    </location>
</feature>
<dbReference type="EMBL" id="JAETWB010000031">
    <property type="protein sequence ID" value="MBL6081608.1"/>
    <property type="molecule type" value="Genomic_DNA"/>
</dbReference>
<dbReference type="InterPro" id="IPR042100">
    <property type="entry name" value="Bug_dom1"/>
</dbReference>
<evidence type="ECO:0000256" key="2">
    <source>
        <dbReference type="SAM" id="SignalP"/>
    </source>
</evidence>
<dbReference type="Gene3D" id="3.40.190.10">
    <property type="entry name" value="Periplasmic binding protein-like II"/>
    <property type="match status" value="1"/>
</dbReference>
<evidence type="ECO:0000313" key="4">
    <source>
        <dbReference type="Proteomes" id="UP000660885"/>
    </source>
</evidence>
<dbReference type="PANTHER" id="PTHR42928">
    <property type="entry name" value="TRICARBOXYLATE-BINDING PROTEIN"/>
    <property type="match status" value="1"/>
</dbReference>
<protein>
    <submittedName>
        <fullName evidence="3">Tripartite tricarboxylate transporter substrate binding protein</fullName>
    </submittedName>
</protein>
<evidence type="ECO:0000256" key="1">
    <source>
        <dbReference type="ARBA" id="ARBA00006987"/>
    </source>
</evidence>
<comment type="similarity">
    <text evidence="1">Belongs to the UPF0065 (bug) family.</text>
</comment>
<gene>
    <name evidence="3" type="ORF">JMJ56_26815</name>
</gene>
<dbReference type="PANTHER" id="PTHR42928:SF5">
    <property type="entry name" value="BLR1237 PROTEIN"/>
    <property type="match status" value="1"/>
</dbReference>
<reference evidence="3 4" key="1">
    <citation type="submission" date="2021-01" db="EMBL/GenBank/DDBJ databases">
        <title>Belnapia mucosa sp. nov. and Belnapia arida sp. nov., isolated from the Tabernas Desert (Almeria, Spain).</title>
        <authorList>
            <person name="Molina-Menor E."/>
            <person name="Vidal-Verdu A."/>
            <person name="Calonge A."/>
            <person name="Satari L."/>
            <person name="Pereto J."/>
            <person name="Porcar M."/>
        </authorList>
    </citation>
    <scope>NUCLEOTIDE SEQUENCE [LARGE SCALE GENOMIC DNA]</scope>
    <source>
        <strain evidence="3 4">T18</strain>
    </source>
</reference>
<name>A0ABS1UA97_9PROT</name>
<keyword evidence="4" id="KW-1185">Reference proteome</keyword>
<proteinExistence type="inferred from homology"/>
<dbReference type="PIRSF" id="PIRSF017082">
    <property type="entry name" value="YflP"/>
    <property type="match status" value="1"/>
</dbReference>
<dbReference type="CDD" id="cd07012">
    <property type="entry name" value="PBP2_Bug_TTT"/>
    <property type="match status" value="1"/>
</dbReference>
<feature type="chain" id="PRO_5045676969" evidence="2">
    <location>
        <begin position="25"/>
        <end position="324"/>
    </location>
</feature>
<dbReference type="SUPFAM" id="SSF53850">
    <property type="entry name" value="Periplasmic binding protein-like II"/>
    <property type="match status" value="1"/>
</dbReference>
<evidence type="ECO:0000313" key="3">
    <source>
        <dbReference type="EMBL" id="MBL6081608.1"/>
    </source>
</evidence>
<comment type="caution">
    <text evidence="3">The sequence shown here is derived from an EMBL/GenBank/DDBJ whole genome shotgun (WGS) entry which is preliminary data.</text>
</comment>